<protein>
    <recommendedName>
        <fullName evidence="3">F-box domain-containing protein</fullName>
    </recommendedName>
</protein>
<evidence type="ECO:0000313" key="1">
    <source>
        <dbReference type="EMBL" id="PSR81821.1"/>
    </source>
</evidence>
<organism evidence="1 2">
    <name type="scientific">Hermanssonia centrifuga</name>
    <dbReference type="NCBI Taxonomy" id="98765"/>
    <lineage>
        <taxon>Eukaryota</taxon>
        <taxon>Fungi</taxon>
        <taxon>Dikarya</taxon>
        <taxon>Basidiomycota</taxon>
        <taxon>Agaricomycotina</taxon>
        <taxon>Agaricomycetes</taxon>
        <taxon>Polyporales</taxon>
        <taxon>Meruliaceae</taxon>
        <taxon>Hermanssonia</taxon>
    </lineage>
</organism>
<evidence type="ECO:0008006" key="3">
    <source>
        <dbReference type="Google" id="ProtNLM"/>
    </source>
</evidence>
<evidence type="ECO:0000313" key="2">
    <source>
        <dbReference type="Proteomes" id="UP000186601"/>
    </source>
</evidence>
<comment type="caution">
    <text evidence="1">The sequence shown here is derived from an EMBL/GenBank/DDBJ whole genome shotgun (WGS) entry which is preliminary data.</text>
</comment>
<dbReference type="Proteomes" id="UP000186601">
    <property type="component" value="Unassembled WGS sequence"/>
</dbReference>
<dbReference type="AlphaFoldDB" id="A0A2R6NZX8"/>
<dbReference type="OrthoDB" id="3263050at2759"/>
<dbReference type="EMBL" id="MLYV02000606">
    <property type="protein sequence ID" value="PSR81821.1"/>
    <property type="molecule type" value="Genomic_DNA"/>
</dbReference>
<gene>
    <name evidence="1" type="ORF">PHLCEN_2v6252</name>
</gene>
<sequence length="465" mass="52943">MPDQSSLAMIPQEVLEHIVFFAATDDFLGPPSGILPFLAVNRTMHDALSFNTNPHLYARIFAHKYDLAPAIRRMGADLFPATALAEELRRRSIVLKRIRHRLDSKRGTGERQIRRCSDNSQGAGEEHIDTLLWTAYLMMLESDGRNERQLREYARVNEWLKEYWFHESGASGALDIVKNADEWPENTERMSLATWLFWYMLEPEEYMHDDNLFRDATGILKVLALGAHKYPSCYPNWQDFVPKRSKLHPSLVRHFSSDIEVIAPAPASPAILAYLTLVNKLSVSWETTNYMKPLFPAVDIDRSARKNTEWDCDWARIHSLANPRILLGNTLSRSFTPGSLEGVWEGIFTYTEFTSYAALLSGAPPSVLQRSLVAQHRQTIKVREWHLLAPGIDEHEPTRNVTPLSPGNPSRAYVPDGVTISEVTDGLEITEPGRERVIYHSWSSTQKTNALGRVKDIFLTGEVRF</sequence>
<name>A0A2R6NZX8_9APHY</name>
<keyword evidence="2" id="KW-1185">Reference proteome</keyword>
<reference evidence="1 2" key="1">
    <citation type="submission" date="2018-02" db="EMBL/GenBank/DDBJ databases">
        <title>Genome sequence of the basidiomycete white-rot fungus Phlebia centrifuga.</title>
        <authorList>
            <person name="Granchi Z."/>
            <person name="Peng M."/>
            <person name="de Vries R.P."/>
            <person name="Hilden K."/>
            <person name="Makela M.R."/>
            <person name="Grigoriev I."/>
            <person name="Riley R."/>
        </authorList>
    </citation>
    <scope>NUCLEOTIDE SEQUENCE [LARGE SCALE GENOMIC DNA]</scope>
    <source>
        <strain evidence="1 2">FBCC195</strain>
    </source>
</reference>
<accession>A0A2R6NZX8</accession>
<proteinExistence type="predicted"/>